<dbReference type="EMBL" id="JAPEVG010000064">
    <property type="protein sequence ID" value="KAJ8488331.1"/>
    <property type="molecule type" value="Genomic_DNA"/>
</dbReference>
<gene>
    <name evidence="3" type="ORF">ONZ51_g3613</name>
</gene>
<evidence type="ECO:0000256" key="2">
    <source>
        <dbReference type="SAM" id="Phobius"/>
    </source>
</evidence>
<keyword evidence="2" id="KW-0812">Transmembrane</keyword>
<name>A0AAD7TXX8_9APHY</name>
<feature type="transmembrane region" description="Helical" evidence="2">
    <location>
        <begin position="469"/>
        <end position="493"/>
    </location>
</feature>
<sequence>MPSSTPARSASSVARSAESMSAPPFALVELPVSRIPSPSLEILAAPTSRPPSPESIETWRYPCRSPSPTSLHTHCDIAIAPDNPGSCPSSPLCTVRRSIRTSSSIGQRRARRDSPSPSSRSDHRDVEASEDHYSVRGMLSSRGSPVSPVHSLPEEQLERTVLRMHERVLAAYERSLLHWQSAFYRLERSRSPTRTRSPNRSGANVSRLRERSLEHRDRRMQRLEEQTNNIAQILQDVAKQLATLRDSAALSSTASLAPSHTDKTHRLPNVSGRGFVAIDDEKAAITAMMHSVQARPYPHRPYAVGLRAVRRCSEDWNPPWEVFPLKAFKGSSYTYIKIQAKWDDEDLLKELGRSYDKLRTVWRKWFSLRSVRSITMVYADHTCVYPKRLGPAGVSPSKNMRLRYFLHHPEQMKDRREFMQVLTARTDLGIEFVEGWQLTRISVAILLPVIASLLLGIFYSIFAGDVSDAFTIAGYMTSAYSVCLVLLGLLNFVEF</sequence>
<organism evidence="3 4">
    <name type="scientific">Trametes cubensis</name>
    <dbReference type="NCBI Taxonomy" id="1111947"/>
    <lineage>
        <taxon>Eukaryota</taxon>
        <taxon>Fungi</taxon>
        <taxon>Dikarya</taxon>
        <taxon>Basidiomycota</taxon>
        <taxon>Agaricomycotina</taxon>
        <taxon>Agaricomycetes</taxon>
        <taxon>Polyporales</taxon>
        <taxon>Polyporaceae</taxon>
        <taxon>Trametes</taxon>
    </lineage>
</organism>
<feature type="transmembrane region" description="Helical" evidence="2">
    <location>
        <begin position="441"/>
        <end position="463"/>
    </location>
</feature>
<feature type="compositionally biased region" description="Low complexity" evidence="1">
    <location>
        <begin position="1"/>
        <end position="22"/>
    </location>
</feature>
<keyword evidence="2" id="KW-0472">Membrane</keyword>
<accession>A0AAD7TXX8</accession>
<dbReference type="AlphaFoldDB" id="A0AAD7TXX8"/>
<comment type="caution">
    <text evidence="3">The sequence shown here is derived from an EMBL/GenBank/DDBJ whole genome shotgun (WGS) entry which is preliminary data.</text>
</comment>
<reference evidence="3" key="1">
    <citation type="submission" date="2022-11" db="EMBL/GenBank/DDBJ databases">
        <title>Genome Sequence of Cubamyces cubensis.</title>
        <authorList>
            <person name="Buettner E."/>
        </authorList>
    </citation>
    <scope>NUCLEOTIDE SEQUENCE</scope>
    <source>
        <strain evidence="3">MPL-01</strain>
    </source>
</reference>
<feature type="compositionally biased region" description="Basic and acidic residues" evidence="1">
    <location>
        <begin position="120"/>
        <end position="129"/>
    </location>
</feature>
<feature type="region of interest" description="Disordered" evidence="1">
    <location>
        <begin position="188"/>
        <end position="215"/>
    </location>
</feature>
<keyword evidence="4" id="KW-1185">Reference proteome</keyword>
<protein>
    <submittedName>
        <fullName evidence="3">Uncharacterized protein</fullName>
    </submittedName>
</protein>
<evidence type="ECO:0000313" key="4">
    <source>
        <dbReference type="Proteomes" id="UP001215151"/>
    </source>
</evidence>
<evidence type="ECO:0000313" key="3">
    <source>
        <dbReference type="EMBL" id="KAJ8488331.1"/>
    </source>
</evidence>
<feature type="region of interest" description="Disordered" evidence="1">
    <location>
        <begin position="1"/>
        <end position="23"/>
    </location>
</feature>
<evidence type="ECO:0000256" key="1">
    <source>
        <dbReference type="SAM" id="MobiDB-lite"/>
    </source>
</evidence>
<dbReference type="Proteomes" id="UP001215151">
    <property type="component" value="Unassembled WGS sequence"/>
</dbReference>
<feature type="region of interest" description="Disordered" evidence="1">
    <location>
        <begin position="98"/>
        <end position="129"/>
    </location>
</feature>
<proteinExistence type="predicted"/>
<keyword evidence="2" id="KW-1133">Transmembrane helix</keyword>
<feature type="compositionally biased region" description="Low complexity" evidence="1">
    <location>
        <begin position="192"/>
        <end position="201"/>
    </location>
</feature>